<dbReference type="PANTHER" id="PTHR23275:SF100">
    <property type="entry name" value="EGF-LIKE DOMAIN-CONTAINING PROTEIN"/>
    <property type="match status" value="1"/>
</dbReference>
<comment type="caution">
    <text evidence="4">The sequence shown here is derived from an EMBL/GenBank/DDBJ whole genome shotgun (WGS) entry which is preliminary data.</text>
</comment>
<organism evidence="4 5">
    <name type="scientific">Tritrichomonas musculus</name>
    <dbReference type="NCBI Taxonomy" id="1915356"/>
    <lineage>
        <taxon>Eukaryota</taxon>
        <taxon>Metamonada</taxon>
        <taxon>Parabasalia</taxon>
        <taxon>Tritrichomonadida</taxon>
        <taxon>Tritrichomonadidae</taxon>
        <taxon>Tritrichomonas</taxon>
    </lineage>
</organism>
<evidence type="ECO:0000313" key="5">
    <source>
        <dbReference type="Proteomes" id="UP001470230"/>
    </source>
</evidence>
<feature type="non-terminal residue" evidence="4">
    <location>
        <position position="914"/>
    </location>
</feature>
<protein>
    <recommendedName>
        <fullName evidence="3">EGF-like domain-containing protein</fullName>
    </recommendedName>
</protein>
<accession>A0ABR2HDJ3</accession>
<feature type="domain" description="EGF-like" evidence="3">
    <location>
        <begin position="432"/>
        <end position="467"/>
    </location>
</feature>
<dbReference type="InterPro" id="IPR000742">
    <property type="entry name" value="EGF"/>
</dbReference>
<dbReference type="EMBL" id="JAPFFF010000032">
    <property type="protein sequence ID" value="KAK8844474.1"/>
    <property type="molecule type" value="Genomic_DNA"/>
</dbReference>
<feature type="region of interest" description="Disordered" evidence="1">
    <location>
        <begin position="129"/>
        <end position="200"/>
    </location>
</feature>
<evidence type="ECO:0000256" key="2">
    <source>
        <dbReference type="SAM" id="Phobius"/>
    </source>
</evidence>
<keyword evidence="2" id="KW-1133">Transmembrane helix</keyword>
<evidence type="ECO:0000259" key="3">
    <source>
        <dbReference type="SMART" id="SM00181"/>
    </source>
</evidence>
<dbReference type="Proteomes" id="UP001470230">
    <property type="component" value="Unassembled WGS sequence"/>
</dbReference>
<keyword evidence="2" id="KW-0812">Transmembrane</keyword>
<feature type="domain" description="EGF-like" evidence="3">
    <location>
        <begin position="210"/>
        <end position="243"/>
    </location>
</feature>
<dbReference type="SMART" id="SM00181">
    <property type="entry name" value="EGF"/>
    <property type="match status" value="5"/>
</dbReference>
<feature type="domain" description="EGF-like" evidence="3">
    <location>
        <begin position="296"/>
        <end position="332"/>
    </location>
</feature>
<sequence>MFIFFFYLATFLIQNKDHNIKSKNPRHRFIKATPITKVVIKGDLHVGEILTAEIEPPIQNVNITGIQYVWQIGRETGIIVPSSEEAKLLESIEWSTIESCTGKTCTIPEDAVGHKIRVIVTGDGEHYDESTFTSSEVGPILPKQSSEVIDSSEEEITSSSEEIQSSEEEIQSSSEEIPSSVPSELPSQTESPTSLPLATATPQPTVPGADCFAGNPFCQQCGNPISICIRCQGGYTLNNGKCIRDNKCDNVVTNCVKCFDDNPLSCEICEKDYGQYKGSCTYCPGNENPGDRCPPECSIIPNCDQCSYRYDTIVCNQCDKNYTTTEDGLSCVHVRDLPIDYCKNDYGEESSCLECDEEDHRKCKTCRPGFTFDEENKYCYCTHIVHGGRCYLENETSCDESVTNCNYCINSNQCIYCKDNYGVINGKCELIECKIENCDSCTAYNNEIVCGKCVSGYLASPDHKSCIKEENITCSIVPGCILCSNIDGLCTLCNSTDFEEEPVRLPGDEFYSCRCKGDNELVNGKCMEPIRPMTPPPMNEPFIPVQENMTTKLDDGRTQVIGSEENISAIYQMAVGSGINDVVVSENISTIIFKVTNNGEAKIDPLNKETDVTLELGGGESKLTIPPSSENIELKGSGEVVIKPLLKDGATEAKEVKIKKVVPQANSEMSFKSDVPNLILNEVQIFGETVLTGDSAEGHETKCQEILLEGSSILKPNHITLEKVKIGLKSLLNLEGDNNNQIDTRFDDNSRISIYYNRTVTERHFPIVIKNCFPDFGKVRLGVEKIAANIFLPSEQADEQLLIAQFTNDKATPDELILNCTDLAGKFDDQNDFGQATCINVTDADGVVKEVDLVAKRIDTDRDSDKKKLSGGAIAGIVIACIVVVAAIIALLVYFLVIKKRNQSTTSTQGDSSI</sequence>
<feature type="domain" description="EGF-like" evidence="3">
    <location>
        <begin position="341"/>
        <end position="380"/>
    </location>
</feature>
<dbReference type="Gene3D" id="2.60.40.2700">
    <property type="match status" value="1"/>
</dbReference>
<reference evidence="4 5" key="1">
    <citation type="submission" date="2024-04" db="EMBL/GenBank/DDBJ databases">
        <title>Tritrichomonas musculus Genome.</title>
        <authorList>
            <person name="Alves-Ferreira E."/>
            <person name="Grigg M."/>
            <person name="Lorenzi H."/>
            <person name="Galac M."/>
        </authorList>
    </citation>
    <scope>NUCLEOTIDE SEQUENCE [LARGE SCALE GENOMIC DNA]</scope>
    <source>
        <strain evidence="4 5">EAF2021</strain>
    </source>
</reference>
<keyword evidence="5" id="KW-1185">Reference proteome</keyword>
<name>A0ABR2HDJ3_9EUKA</name>
<dbReference type="InterPro" id="IPR009030">
    <property type="entry name" value="Growth_fac_rcpt_cys_sf"/>
</dbReference>
<dbReference type="SUPFAM" id="SSF57184">
    <property type="entry name" value="Growth factor receptor domain"/>
    <property type="match status" value="1"/>
</dbReference>
<proteinExistence type="predicted"/>
<dbReference type="PANTHER" id="PTHR23275">
    <property type="entry name" value="CABRIOLET.-RELATED"/>
    <property type="match status" value="1"/>
</dbReference>
<feature type="transmembrane region" description="Helical" evidence="2">
    <location>
        <begin position="873"/>
        <end position="897"/>
    </location>
</feature>
<evidence type="ECO:0000256" key="1">
    <source>
        <dbReference type="SAM" id="MobiDB-lite"/>
    </source>
</evidence>
<feature type="domain" description="EGF-like" evidence="3">
    <location>
        <begin position="397"/>
        <end position="429"/>
    </location>
</feature>
<evidence type="ECO:0000313" key="4">
    <source>
        <dbReference type="EMBL" id="KAK8844474.1"/>
    </source>
</evidence>
<dbReference type="InterPro" id="IPR052798">
    <property type="entry name" value="Giardia_VSA"/>
</dbReference>
<gene>
    <name evidence="4" type="ORF">M9Y10_024334</name>
</gene>
<feature type="compositionally biased region" description="Low complexity" evidence="1">
    <location>
        <begin position="171"/>
        <end position="184"/>
    </location>
</feature>
<feature type="compositionally biased region" description="Polar residues" evidence="1">
    <location>
        <begin position="185"/>
        <end position="200"/>
    </location>
</feature>
<keyword evidence="2" id="KW-0472">Membrane</keyword>